<sequence length="171" mass="19549">MPTHVNGWPVVAPDLSAVIYGNRRALAAMAEALDKPQESRRWAGAAEDLRLATFEACYSAEDEFFYDRDTFGALRKIKEMQLMPMVSEGMLSPRQFQRIWDRYLGNPAHYGLPFQWPSIAASDPHYAPKGNAWTGATFLNWTVRAVQWMPGYLGTEYFHSFMKAEHPVHHL</sequence>
<dbReference type="Proteomes" id="UP001589896">
    <property type="component" value="Unassembled WGS sequence"/>
</dbReference>
<name>A0ABV6RSY1_9GAMM</name>
<gene>
    <name evidence="2" type="ORF">ACFFGH_19820</name>
</gene>
<dbReference type="Pfam" id="PF22422">
    <property type="entry name" value="MGH1-like_GH"/>
    <property type="match status" value="1"/>
</dbReference>
<accession>A0ABV6RSY1</accession>
<dbReference type="InterPro" id="IPR012341">
    <property type="entry name" value="6hp_glycosidase-like_sf"/>
</dbReference>
<dbReference type="RefSeq" id="WP_386671517.1">
    <property type="nucleotide sequence ID" value="NZ_JBHLTG010000005.1"/>
</dbReference>
<dbReference type="EMBL" id="JBHLTG010000005">
    <property type="protein sequence ID" value="MFC0680089.1"/>
    <property type="molecule type" value="Genomic_DNA"/>
</dbReference>
<dbReference type="InterPro" id="IPR008928">
    <property type="entry name" value="6-hairpin_glycosidase_sf"/>
</dbReference>
<evidence type="ECO:0000313" key="3">
    <source>
        <dbReference type="Proteomes" id="UP001589896"/>
    </source>
</evidence>
<evidence type="ECO:0000259" key="1">
    <source>
        <dbReference type="Pfam" id="PF22422"/>
    </source>
</evidence>
<keyword evidence="3" id="KW-1185">Reference proteome</keyword>
<reference evidence="2 3" key="1">
    <citation type="submission" date="2024-09" db="EMBL/GenBank/DDBJ databases">
        <authorList>
            <person name="Sun Q."/>
            <person name="Mori K."/>
        </authorList>
    </citation>
    <scope>NUCLEOTIDE SEQUENCE [LARGE SCALE GENOMIC DNA]</scope>
    <source>
        <strain evidence="2 3">KCTC 23076</strain>
    </source>
</reference>
<dbReference type="InterPro" id="IPR054491">
    <property type="entry name" value="MGH1-like_GH"/>
</dbReference>
<protein>
    <recommendedName>
        <fullName evidence="1">Mannosylglycerate hydrolase MGH1-like glycoside hydrolase domain-containing protein</fullName>
    </recommendedName>
</protein>
<feature type="domain" description="Mannosylglycerate hydrolase MGH1-like glycoside hydrolase" evidence="1">
    <location>
        <begin position="10"/>
        <end position="141"/>
    </location>
</feature>
<organism evidence="2 3">
    <name type="scientific">Lysobacter korlensis</name>
    <dbReference type="NCBI Taxonomy" id="553636"/>
    <lineage>
        <taxon>Bacteria</taxon>
        <taxon>Pseudomonadati</taxon>
        <taxon>Pseudomonadota</taxon>
        <taxon>Gammaproteobacteria</taxon>
        <taxon>Lysobacterales</taxon>
        <taxon>Lysobacteraceae</taxon>
        <taxon>Lysobacter</taxon>
    </lineage>
</organism>
<evidence type="ECO:0000313" key="2">
    <source>
        <dbReference type="EMBL" id="MFC0680089.1"/>
    </source>
</evidence>
<dbReference type="Gene3D" id="1.50.10.10">
    <property type="match status" value="1"/>
</dbReference>
<dbReference type="SUPFAM" id="SSF48208">
    <property type="entry name" value="Six-hairpin glycosidases"/>
    <property type="match status" value="1"/>
</dbReference>
<proteinExistence type="predicted"/>
<comment type="caution">
    <text evidence="2">The sequence shown here is derived from an EMBL/GenBank/DDBJ whole genome shotgun (WGS) entry which is preliminary data.</text>
</comment>